<dbReference type="RefSeq" id="WP_011282209.1">
    <property type="nucleotide sequence ID" value="NC_007205.1"/>
</dbReference>
<evidence type="ECO:0000313" key="15">
    <source>
        <dbReference type="Proteomes" id="UP000002528"/>
    </source>
</evidence>
<dbReference type="STRING" id="335992.SAR11_1193"/>
<dbReference type="GO" id="GO:0000049">
    <property type="term" value="F:tRNA binding"/>
    <property type="evidence" value="ECO:0007669"/>
    <property type="project" value="UniProtKB-UniRule"/>
</dbReference>
<organism evidence="14 15">
    <name type="scientific">Pelagibacter ubique (strain HTCC1062)</name>
    <dbReference type="NCBI Taxonomy" id="335992"/>
    <lineage>
        <taxon>Bacteria</taxon>
        <taxon>Pseudomonadati</taxon>
        <taxon>Pseudomonadota</taxon>
        <taxon>Alphaproteobacteria</taxon>
        <taxon>Candidatus Pelagibacterales</taxon>
        <taxon>Candidatus Pelagibacteraceae</taxon>
        <taxon>Candidatus Pelagibacter</taxon>
    </lineage>
</organism>
<dbReference type="Proteomes" id="UP000002528">
    <property type="component" value="Chromosome"/>
</dbReference>
<evidence type="ECO:0000256" key="5">
    <source>
        <dbReference type="ARBA" id="ARBA00022694"/>
    </source>
</evidence>
<dbReference type="eggNOG" id="COG0042">
    <property type="taxonomic scope" value="Bacteria"/>
</dbReference>
<comment type="catalytic activity">
    <reaction evidence="9">
        <text>5,6-dihydrouridine(20a) in tRNA + NAD(+) = uridine(20a) in tRNA + NADH + H(+)</text>
        <dbReference type="Rhea" id="RHEA:53348"/>
        <dbReference type="Rhea" id="RHEA-COMP:13535"/>
        <dbReference type="Rhea" id="RHEA-COMP:13536"/>
        <dbReference type="ChEBI" id="CHEBI:15378"/>
        <dbReference type="ChEBI" id="CHEBI:57540"/>
        <dbReference type="ChEBI" id="CHEBI:57945"/>
        <dbReference type="ChEBI" id="CHEBI:65315"/>
        <dbReference type="ChEBI" id="CHEBI:74443"/>
    </reaction>
</comment>
<comment type="catalytic activity">
    <reaction evidence="9">
        <text>5,6-dihydrouridine(20) in tRNA + NAD(+) = uridine(20) in tRNA + NADH + H(+)</text>
        <dbReference type="Rhea" id="RHEA:53340"/>
        <dbReference type="Rhea" id="RHEA-COMP:13533"/>
        <dbReference type="Rhea" id="RHEA-COMP:13534"/>
        <dbReference type="ChEBI" id="CHEBI:15378"/>
        <dbReference type="ChEBI" id="CHEBI:57540"/>
        <dbReference type="ChEBI" id="CHEBI:57945"/>
        <dbReference type="ChEBI" id="CHEBI:65315"/>
        <dbReference type="ChEBI" id="CHEBI:74443"/>
        <dbReference type="EC" id="1.3.1.91"/>
    </reaction>
</comment>
<evidence type="ECO:0000259" key="13">
    <source>
        <dbReference type="Pfam" id="PF01207"/>
    </source>
</evidence>
<dbReference type="InterPro" id="IPR035587">
    <property type="entry name" value="DUS-like_FMN-bd"/>
</dbReference>
<feature type="site" description="Interacts with tRNA" evidence="9">
    <location>
        <position position="89"/>
    </location>
</feature>
<evidence type="ECO:0000256" key="4">
    <source>
        <dbReference type="ARBA" id="ARBA00022643"/>
    </source>
</evidence>
<evidence type="ECO:0000256" key="8">
    <source>
        <dbReference type="ARBA" id="ARBA00023002"/>
    </source>
</evidence>
<gene>
    <name evidence="9" type="primary">dusA</name>
    <name evidence="14" type="ordered locus">SAR11_1193</name>
</gene>
<dbReference type="GeneID" id="66295689"/>
<dbReference type="EMBL" id="CP000084">
    <property type="protein sequence ID" value="AAZ22000.1"/>
    <property type="molecule type" value="Genomic_DNA"/>
</dbReference>
<evidence type="ECO:0000256" key="12">
    <source>
        <dbReference type="PIRSR" id="PIRSR006621-2"/>
    </source>
</evidence>
<evidence type="ECO:0000256" key="6">
    <source>
        <dbReference type="ARBA" id="ARBA00022857"/>
    </source>
</evidence>
<evidence type="ECO:0000256" key="9">
    <source>
        <dbReference type="HAMAP-Rule" id="MF_02041"/>
    </source>
</evidence>
<feature type="binding site" evidence="9 12">
    <location>
        <begin position="203"/>
        <end position="205"/>
    </location>
    <ligand>
        <name>FMN</name>
        <dbReference type="ChEBI" id="CHEBI:58210"/>
    </ligand>
</feature>
<sequence>MNRKVSVAPMMDCTDRHERFFLRLISKNTLLYSEMVVSEAIHRGDKKKLLEFNINEKPIALQIGGSSPTLLAEATKVGEDFGYDEINLNLGCPSKKVEKNKFGACLMKEPNLVADCLSKMQSVTKLPVTIKTRIGYDDTEDYENLHRFISTLKSTGVKTFIIHARKAILGKFTPKQNLNIPPLKYDFVYRLKKDFPNEEIIINGGITTTDQMKDHLDKVDGVMIGRAAYHTPYLLADIERDIFNNENVPSRQDVIEQLLPYVREEIKKGTRLNQIMRHTLGLFHGQTGSSFWKRYLSENMCVRDADVKKIDHIMDKIKYNNVDTSVSQSA</sequence>
<keyword evidence="4 9" id="KW-0288">FMN</keyword>
<evidence type="ECO:0000256" key="10">
    <source>
        <dbReference type="PIRNR" id="PIRNR006621"/>
    </source>
</evidence>
<feature type="binding site" evidence="9 12">
    <location>
        <begin position="225"/>
        <end position="226"/>
    </location>
    <ligand>
        <name>FMN</name>
        <dbReference type="ChEBI" id="CHEBI:58210"/>
    </ligand>
</feature>
<protein>
    <recommendedName>
        <fullName evidence="9">tRNA-dihydrouridine(20/20a) synthase</fullName>
        <ecNumber evidence="9">1.3.1.91</ecNumber>
    </recommendedName>
    <alternativeName>
        <fullName evidence="9">U20-specific dihydrouridine synthase</fullName>
        <shortName evidence="9">U20-specific Dus</shortName>
    </alternativeName>
    <alternativeName>
        <fullName evidence="9">tRNA-dihydrouridine synthase A</fullName>
    </alternativeName>
</protein>
<dbReference type="Gene3D" id="3.20.20.70">
    <property type="entry name" value="Aldolase class I"/>
    <property type="match status" value="1"/>
</dbReference>
<dbReference type="PIRSF" id="PIRSF006621">
    <property type="entry name" value="Dus"/>
    <property type="match status" value="1"/>
</dbReference>
<feature type="binding site" evidence="9 12">
    <location>
        <begin position="9"/>
        <end position="11"/>
    </location>
    <ligand>
        <name>FMN</name>
        <dbReference type="ChEBI" id="CHEBI:58210"/>
    </ligand>
</feature>
<comment type="cofactor">
    <cofactor evidence="1 9 10 12">
        <name>FMN</name>
        <dbReference type="ChEBI" id="CHEBI:58210"/>
    </cofactor>
</comment>
<evidence type="ECO:0000256" key="7">
    <source>
        <dbReference type="ARBA" id="ARBA00022884"/>
    </source>
</evidence>
<evidence type="ECO:0000256" key="3">
    <source>
        <dbReference type="ARBA" id="ARBA00022630"/>
    </source>
</evidence>
<feature type="site" description="Interacts with tRNA; defines subfamily-specific binding signature" evidence="9">
    <location>
        <position position="175"/>
    </location>
</feature>
<feature type="binding site" evidence="9 12">
    <location>
        <position position="62"/>
    </location>
    <ligand>
        <name>FMN</name>
        <dbReference type="ChEBI" id="CHEBI:58210"/>
    </ligand>
</feature>
<dbReference type="PANTHER" id="PTHR42907">
    <property type="entry name" value="FMN-LINKED OXIDOREDUCTASES SUPERFAMILY PROTEIN"/>
    <property type="match status" value="1"/>
</dbReference>
<keyword evidence="15" id="KW-1185">Reference proteome</keyword>
<dbReference type="InterPro" id="IPR018517">
    <property type="entry name" value="tRNA_hU_synthase_CS"/>
</dbReference>
<keyword evidence="5 9" id="KW-0819">tRNA processing</keyword>
<dbReference type="NCBIfam" id="TIGR00742">
    <property type="entry name" value="yjbN"/>
    <property type="match status" value="1"/>
</dbReference>
<dbReference type="PROSITE" id="PS01136">
    <property type="entry name" value="UPF0034"/>
    <property type="match status" value="1"/>
</dbReference>
<dbReference type="CDD" id="cd02801">
    <property type="entry name" value="DUS_like_FMN"/>
    <property type="match status" value="1"/>
</dbReference>
<evidence type="ECO:0000256" key="1">
    <source>
        <dbReference type="ARBA" id="ARBA00001917"/>
    </source>
</evidence>
<evidence type="ECO:0000256" key="11">
    <source>
        <dbReference type="PIRSR" id="PIRSR006621-1"/>
    </source>
</evidence>
<dbReference type="KEGG" id="pub:SAR11_1193"/>
<dbReference type="InterPro" id="IPR001269">
    <property type="entry name" value="DUS_fam"/>
</dbReference>
<keyword evidence="3 9" id="KW-0285">Flavoprotein</keyword>
<dbReference type="GO" id="GO:0050660">
    <property type="term" value="F:flavin adenine dinucleotide binding"/>
    <property type="evidence" value="ECO:0007669"/>
    <property type="project" value="InterPro"/>
</dbReference>
<keyword evidence="7 9" id="KW-0694">RNA-binding</keyword>
<comment type="catalytic activity">
    <reaction evidence="9">
        <text>5,6-dihydrouridine(20a) in tRNA + NADP(+) = uridine(20a) in tRNA + NADPH + H(+)</text>
        <dbReference type="Rhea" id="RHEA:53344"/>
        <dbReference type="Rhea" id="RHEA-COMP:13535"/>
        <dbReference type="Rhea" id="RHEA-COMP:13536"/>
        <dbReference type="ChEBI" id="CHEBI:15378"/>
        <dbReference type="ChEBI" id="CHEBI:57783"/>
        <dbReference type="ChEBI" id="CHEBI:58349"/>
        <dbReference type="ChEBI" id="CHEBI:65315"/>
        <dbReference type="ChEBI" id="CHEBI:74443"/>
    </reaction>
</comment>
<dbReference type="GO" id="GO:0010181">
    <property type="term" value="F:FMN binding"/>
    <property type="evidence" value="ECO:0007669"/>
    <property type="project" value="UniProtKB-UniRule"/>
</dbReference>
<dbReference type="Pfam" id="PF01207">
    <property type="entry name" value="Dus"/>
    <property type="match status" value="1"/>
</dbReference>
<keyword evidence="12" id="KW-0547">Nucleotide-binding</keyword>
<reference evidence="14 15" key="1">
    <citation type="journal article" date="2005" name="Science">
        <title>Genome streamlining in a cosmopolitan oceanic bacterium.</title>
        <authorList>
            <person name="Giovannoni S.J."/>
            <person name="Tripp H.J."/>
            <person name="Givan S."/>
            <person name="Podar M."/>
            <person name="Vergin K.L."/>
            <person name="Baptista D."/>
            <person name="Bibbs L."/>
            <person name="Eads J."/>
            <person name="Richardson T.H."/>
            <person name="Noordewier M."/>
            <person name="Rappe M.S."/>
            <person name="Short J.M."/>
            <person name="Carrington J.C."/>
            <person name="Mathur E.J."/>
        </authorList>
    </citation>
    <scope>NUCLEOTIDE SEQUENCE [LARGE SCALE GENOMIC DNA]</scope>
    <source>
        <strain evidence="14 15">HTCC1062</strain>
    </source>
</reference>
<feature type="active site" description="Proton donor" evidence="9 11">
    <location>
        <position position="92"/>
    </location>
</feature>
<dbReference type="SUPFAM" id="SSF51395">
    <property type="entry name" value="FMN-linked oxidoreductases"/>
    <property type="match status" value="1"/>
</dbReference>
<dbReference type="Gene3D" id="1.20.120.1460">
    <property type="match status" value="1"/>
</dbReference>
<dbReference type="PANTHER" id="PTHR42907:SF1">
    <property type="entry name" value="FMN-LINKED OXIDOREDUCTASES SUPERFAMILY PROTEIN"/>
    <property type="match status" value="1"/>
</dbReference>
<dbReference type="AlphaFoldDB" id="Q4FLD8"/>
<dbReference type="InterPro" id="IPR004653">
    <property type="entry name" value="DusA"/>
</dbReference>
<keyword evidence="2 9" id="KW-0820">tRNA-binding</keyword>
<dbReference type="GO" id="GO:0102266">
    <property type="term" value="F:tRNA-dihydrouridine20a synthase activity"/>
    <property type="evidence" value="ECO:0007669"/>
    <property type="project" value="RHEA"/>
</dbReference>
<accession>Q4FLD8</accession>
<proteinExistence type="inferred from homology"/>
<dbReference type="EC" id="1.3.1.91" evidence="9"/>
<comment type="similarity">
    <text evidence="9">Belongs to the Dus family. DusA subfamily.</text>
</comment>
<dbReference type="HOGENOM" id="CLU_013299_2_1_5"/>
<feature type="binding site" evidence="9 12">
    <location>
        <position position="163"/>
    </location>
    <ligand>
        <name>FMN</name>
        <dbReference type="ChEBI" id="CHEBI:58210"/>
    </ligand>
</feature>
<comment type="caution">
    <text evidence="9">Lacks conserved residue(s) required for the propagation of feature annotation.</text>
</comment>
<name>Q4FLD8_PELUB</name>
<comment type="function">
    <text evidence="9">Catalyzes the synthesis of 5,6-dihydrouridine (D), a modified base found in the D-loop of most tRNAs, via the reduction of the C5-C6 double bond in target uridines. Specifically modifies U20 and U20a in tRNAs.</text>
</comment>
<keyword evidence="6 9" id="KW-0521">NADP</keyword>
<comment type="similarity">
    <text evidence="10">Belongs to the dus family.</text>
</comment>
<dbReference type="HAMAP" id="MF_02041">
    <property type="entry name" value="DusA_subfam"/>
    <property type="match status" value="1"/>
</dbReference>
<dbReference type="NCBIfam" id="NF008774">
    <property type="entry name" value="PRK11815.1"/>
    <property type="match status" value="1"/>
</dbReference>
<evidence type="ECO:0000256" key="2">
    <source>
        <dbReference type="ARBA" id="ARBA00022555"/>
    </source>
</evidence>
<feature type="domain" description="DUS-like FMN-binding" evidence="13">
    <location>
        <begin position="7"/>
        <end position="305"/>
    </location>
</feature>
<dbReference type="OrthoDB" id="9783413at2"/>
<comment type="catalytic activity">
    <reaction evidence="9">
        <text>5,6-dihydrouridine(20) in tRNA + NADP(+) = uridine(20) in tRNA + NADPH + H(+)</text>
        <dbReference type="Rhea" id="RHEA:53336"/>
        <dbReference type="Rhea" id="RHEA-COMP:13533"/>
        <dbReference type="Rhea" id="RHEA-COMP:13534"/>
        <dbReference type="ChEBI" id="CHEBI:15378"/>
        <dbReference type="ChEBI" id="CHEBI:57783"/>
        <dbReference type="ChEBI" id="CHEBI:58349"/>
        <dbReference type="ChEBI" id="CHEBI:65315"/>
        <dbReference type="ChEBI" id="CHEBI:74443"/>
        <dbReference type="EC" id="1.3.1.91"/>
    </reaction>
</comment>
<feature type="binding site" evidence="9 12">
    <location>
        <position position="131"/>
    </location>
    <ligand>
        <name>FMN</name>
        <dbReference type="ChEBI" id="CHEBI:58210"/>
    </ligand>
</feature>
<dbReference type="InterPro" id="IPR013785">
    <property type="entry name" value="Aldolase_TIM"/>
</dbReference>
<evidence type="ECO:0000313" key="14">
    <source>
        <dbReference type="EMBL" id="AAZ22000.1"/>
    </source>
</evidence>
<dbReference type="GO" id="GO:0102264">
    <property type="term" value="F:tRNA-dihydrouridine20 synthase activity"/>
    <property type="evidence" value="ECO:0007669"/>
    <property type="project" value="UniProtKB-EC"/>
</dbReference>
<keyword evidence="8 9" id="KW-0560">Oxidoreductase</keyword>